<dbReference type="PANTHER" id="PTHR43135:SF3">
    <property type="entry name" value="ALPHA-D-RIBOSE 1-METHYLPHOSPHONATE 5-TRIPHOSPHATE DIPHOSPHATASE"/>
    <property type="match status" value="1"/>
</dbReference>
<evidence type="ECO:0000256" key="1">
    <source>
        <dbReference type="SAM" id="SignalP"/>
    </source>
</evidence>
<dbReference type="InterPro" id="IPR032466">
    <property type="entry name" value="Metal_Hydrolase"/>
</dbReference>
<feature type="signal peptide" evidence="1">
    <location>
        <begin position="1"/>
        <end position="34"/>
    </location>
</feature>
<proteinExistence type="predicted"/>
<keyword evidence="3" id="KW-0378">Hydrolase</keyword>
<dbReference type="InterPro" id="IPR011059">
    <property type="entry name" value="Metal-dep_hydrolase_composite"/>
</dbReference>
<name>A0A6J4P4A7_9BACT</name>
<dbReference type="EMBL" id="CADCUR010000167">
    <property type="protein sequence ID" value="CAA9405421.1"/>
    <property type="molecule type" value="Genomic_DNA"/>
</dbReference>
<dbReference type="SUPFAM" id="SSF51338">
    <property type="entry name" value="Composite domain of metallo-dependent hydrolases"/>
    <property type="match status" value="1"/>
</dbReference>
<protein>
    <submittedName>
        <fullName evidence="3">N-acetylglucosamine-6-phosphate deacetylase</fullName>
        <ecNumber evidence="3">3.5.1.25</ecNumber>
    </submittedName>
</protein>
<dbReference type="GO" id="GO:0008448">
    <property type="term" value="F:N-acetylglucosamine-6-phosphate deacetylase activity"/>
    <property type="evidence" value="ECO:0007669"/>
    <property type="project" value="UniProtKB-EC"/>
</dbReference>
<dbReference type="Gene3D" id="2.30.40.10">
    <property type="entry name" value="Urease, subunit C, domain 1"/>
    <property type="match status" value="1"/>
</dbReference>
<dbReference type="InterPro" id="IPR006680">
    <property type="entry name" value="Amidohydro-rel"/>
</dbReference>
<gene>
    <name evidence="3" type="ORF">AVDCRST_MAG74-1896</name>
</gene>
<dbReference type="Gene3D" id="3.20.20.140">
    <property type="entry name" value="Metal-dependent hydrolases"/>
    <property type="match status" value="1"/>
</dbReference>
<dbReference type="InterPro" id="IPR051781">
    <property type="entry name" value="Metallo-dep_Hydrolase"/>
</dbReference>
<dbReference type="AlphaFoldDB" id="A0A6J4P4A7"/>
<reference evidence="3" key="1">
    <citation type="submission" date="2020-02" db="EMBL/GenBank/DDBJ databases">
        <authorList>
            <person name="Meier V. D."/>
        </authorList>
    </citation>
    <scope>NUCLEOTIDE SEQUENCE</scope>
    <source>
        <strain evidence="3">AVDCRST_MAG74</strain>
    </source>
</reference>
<dbReference type="EC" id="3.5.1.25" evidence="3"/>
<feature type="domain" description="Amidohydrolase-related" evidence="2">
    <location>
        <begin position="345"/>
        <end position="440"/>
    </location>
</feature>
<sequence length="458" mass="48707">MKLRITNYELRIIKSVLNLCLSVFICGLISSAFAQSDGSQQNQTGKAGTFAITNARIVTVSGAVIENGTIVISDGKIAAVGANVTVPGGAQRIDAAGLSVYPGMIDAGTNMGLAEVGQGAPATIDVAETGDYNANAKAMLGVNPHSSHINVTRVNGITTVLSIPQGGIISGQAAVINLNGSTQNDMAVVPTFGLMVNFPRITLGGGGFNPFAQAAPIDFGEAVKRRDQRIEDLKKLFRDAENYAKAQDAYAKDKSLPAPAIDLKMAALAPYVRGERPVIFTAERERDIRGAARFIADTKVKGIILGGQEAWKVADELKKNNIAVIYTNIYNLPVRDDDAYDYLFEAPAKMAQAGVRFCISTGDSGAEVRDLPYHAGLAGAFGLSKDEALKAVTLYPAQILGVADRLGSIEQGKIANLVVADGDFLEPRTNVKYVFIGGRLIPLTSRHTELFESFKDRK</sequence>
<dbReference type="Pfam" id="PF01979">
    <property type="entry name" value="Amidohydro_1"/>
    <property type="match status" value="1"/>
</dbReference>
<dbReference type="SUPFAM" id="SSF51556">
    <property type="entry name" value="Metallo-dependent hydrolases"/>
    <property type="match status" value="1"/>
</dbReference>
<accession>A0A6J4P4A7</accession>
<evidence type="ECO:0000259" key="2">
    <source>
        <dbReference type="Pfam" id="PF01979"/>
    </source>
</evidence>
<keyword evidence="1" id="KW-0732">Signal</keyword>
<organism evidence="3">
    <name type="scientific">uncultured Pyrinomonadaceae bacterium</name>
    <dbReference type="NCBI Taxonomy" id="2283094"/>
    <lineage>
        <taxon>Bacteria</taxon>
        <taxon>Pseudomonadati</taxon>
        <taxon>Acidobacteriota</taxon>
        <taxon>Blastocatellia</taxon>
        <taxon>Blastocatellales</taxon>
        <taxon>Pyrinomonadaceae</taxon>
        <taxon>environmental samples</taxon>
    </lineage>
</organism>
<feature type="chain" id="PRO_5027021092" evidence="1">
    <location>
        <begin position="35"/>
        <end position="458"/>
    </location>
</feature>
<evidence type="ECO:0000313" key="3">
    <source>
        <dbReference type="EMBL" id="CAA9405421.1"/>
    </source>
</evidence>
<dbReference type="PANTHER" id="PTHR43135">
    <property type="entry name" value="ALPHA-D-RIBOSE 1-METHYLPHOSPHONATE 5-TRIPHOSPHATE DIPHOSPHATASE"/>
    <property type="match status" value="1"/>
</dbReference>